<evidence type="ECO:0000256" key="2">
    <source>
        <dbReference type="ARBA" id="ARBA00023006"/>
    </source>
</evidence>
<feature type="domain" description="Atg6/beclin coiled-coil" evidence="7">
    <location>
        <begin position="125"/>
        <end position="251"/>
    </location>
</feature>
<dbReference type="eggNOG" id="KOG2751">
    <property type="taxonomic scope" value="Eukaryota"/>
</dbReference>
<dbReference type="OMA" id="TATFEIW"/>
<dbReference type="GO" id="GO:0000407">
    <property type="term" value="C:phagophore assembly site"/>
    <property type="evidence" value="ECO:0007669"/>
    <property type="project" value="TreeGrafter"/>
</dbReference>
<dbReference type="GO" id="GO:0045324">
    <property type="term" value="P:late endosome to vacuole transport"/>
    <property type="evidence" value="ECO:0007669"/>
    <property type="project" value="TreeGrafter"/>
</dbReference>
<dbReference type="GO" id="GO:1990172">
    <property type="term" value="P:G protein-coupled receptor catabolic process"/>
    <property type="evidence" value="ECO:0007669"/>
    <property type="project" value="Ensembl"/>
</dbReference>
<keyword evidence="3 4" id="KW-0175">Coiled coil</keyword>
<gene>
    <name evidence="8" type="primary">BECN2</name>
</gene>
<dbReference type="GO" id="GO:0000423">
    <property type="term" value="P:mitophagy"/>
    <property type="evidence" value="ECO:0007669"/>
    <property type="project" value="TreeGrafter"/>
</dbReference>
<dbReference type="PANTHER" id="PTHR12768:SF5">
    <property type="entry name" value="BECLIN-2"/>
    <property type="match status" value="1"/>
</dbReference>
<dbReference type="InterPro" id="IPR007243">
    <property type="entry name" value="Atg6/Beclin"/>
</dbReference>
<dbReference type="GO" id="GO:0034272">
    <property type="term" value="C:phosphatidylinositol 3-kinase complex, class III, type II"/>
    <property type="evidence" value="ECO:0007669"/>
    <property type="project" value="TreeGrafter"/>
</dbReference>
<evidence type="ECO:0000256" key="4">
    <source>
        <dbReference type="SAM" id="Coils"/>
    </source>
</evidence>
<dbReference type="AlphaFoldDB" id="A0A0D9SDE2"/>
<dbReference type="FunFam" id="1.10.418.40:FF:000001">
    <property type="entry name" value="beclin-1 isoform X1"/>
    <property type="match status" value="1"/>
</dbReference>
<dbReference type="InterPro" id="IPR038274">
    <property type="entry name" value="Atg6/Beclin_C_sf"/>
</dbReference>
<dbReference type="Pfam" id="PF04111">
    <property type="entry name" value="APG6"/>
    <property type="match status" value="1"/>
</dbReference>
<feature type="domain" description="Atg6 BARA" evidence="6">
    <location>
        <begin position="255"/>
        <end position="435"/>
    </location>
</feature>
<dbReference type="EMBL" id="AQIB01131356">
    <property type="status" value="NOT_ANNOTATED_CDS"/>
    <property type="molecule type" value="Genomic_DNA"/>
</dbReference>
<dbReference type="STRING" id="60711.ENSCSAP00000018881"/>
<feature type="coiled-coil region" evidence="4">
    <location>
        <begin position="161"/>
        <end position="258"/>
    </location>
</feature>
<reference evidence="8" key="3">
    <citation type="submission" date="2025-09" db="UniProtKB">
        <authorList>
            <consortium name="Ensembl"/>
        </authorList>
    </citation>
    <scope>IDENTIFICATION</scope>
</reference>
<organism evidence="8 9">
    <name type="scientific">Chlorocebus sabaeus</name>
    <name type="common">Green monkey</name>
    <name type="synonym">Simia sabaea</name>
    <dbReference type="NCBI Taxonomy" id="60711"/>
    <lineage>
        <taxon>Eukaryota</taxon>
        <taxon>Metazoa</taxon>
        <taxon>Chordata</taxon>
        <taxon>Craniata</taxon>
        <taxon>Vertebrata</taxon>
        <taxon>Euteleostomi</taxon>
        <taxon>Mammalia</taxon>
        <taxon>Eutheria</taxon>
        <taxon>Euarchontoglires</taxon>
        <taxon>Primates</taxon>
        <taxon>Haplorrhini</taxon>
        <taxon>Catarrhini</taxon>
        <taxon>Cercopithecidae</taxon>
        <taxon>Cercopithecinae</taxon>
        <taxon>Chlorocebus</taxon>
    </lineage>
</organism>
<keyword evidence="9" id="KW-1185">Reference proteome</keyword>
<evidence type="ECO:0000256" key="1">
    <source>
        <dbReference type="ARBA" id="ARBA00005965"/>
    </source>
</evidence>
<dbReference type="InterPro" id="IPR041691">
    <property type="entry name" value="Atg6/beclin_CC"/>
</dbReference>
<dbReference type="GeneTree" id="ENSGT00390000008164"/>
<reference evidence="8" key="2">
    <citation type="submission" date="2025-08" db="UniProtKB">
        <authorList>
            <consortium name="Ensembl"/>
        </authorList>
    </citation>
    <scope>IDENTIFICATION</scope>
</reference>
<dbReference type="GO" id="GO:0008333">
    <property type="term" value="P:endosome to lysosome transport"/>
    <property type="evidence" value="ECO:0007669"/>
    <property type="project" value="Ensembl"/>
</dbReference>
<evidence type="ECO:0000259" key="6">
    <source>
        <dbReference type="Pfam" id="PF04111"/>
    </source>
</evidence>
<dbReference type="Gene3D" id="6.10.250.3110">
    <property type="match status" value="1"/>
</dbReference>
<name>A0A0D9SDE2_CHLSB</name>
<proteinExistence type="inferred from homology"/>
<dbReference type="Pfam" id="PF17675">
    <property type="entry name" value="APG6_N"/>
    <property type="match status" value="1"/>
</dbReference>
<dbReference type="Gene3D" id="1.10.418.40">
    <property type="entry name" value="Autophagy protein 6/Beclin 1"/>
    <property type="match status" value="1"/>
</dbReference>
<dbReference type="Proteomes" id="UP000029965">
    <property type="component" value="Chromosome 25"/>
</dbReference>
<keyword evidence="2" id="KW-0072">Autophagy</keyword>
<evidence type="ECO:0000259" key="7">
    <source>
        <dbReference type="Pfam" id="PF17675"/>
    </source>
</evidence>
<evidence type="ECO:0000256" key="3">
    <source>
        <dbReference type="ARBA" id="ARBA00023054"/>
    </source>
</evidence>
<dbReference type="PANTHER" id="PTHR12768">
    <property type="entry name" value="BECLIN 1"/>
    <property type="match status" value="1"/>
</dbReference>
<dbReference type="GO" id="GO:0034271">
    <property type="term" value="C:phosphatidylinositol 3-kinase complex, class III, type I"/>
    <property type="evidence" value="ECO:0007669"/>
    <property type="project" value="TreeGrafter"/>
</dbReference>
<dbReference type="InterPro" id="IPR040455">
    <property type="entry name" value="Atg6_BARA"/>
</dbReference>
<reference evidence="8 9" key="1">
    <citation type="submission" date="2014-03" db="EMBL/GenBank/DDBJ databases">
        <authorList>
            <person name="Warren W."/>
            <person name="Wilson R.K."/>
        </authorList>
    </citation>
    <scope>NUCLEOTIDE SEQUENCE</scope>
</reference>
<evidence type="ECO:0000313" key="9">
    <source>
        <dbReference type="Proteomes" id="UP000029965"/>
    </source>
</evidence>
<dbReference type="GO" id="GO:0000045">
    <property type="term" value="P:autophagosome assembly"/>
    <property type="evidence" value="ECO:0007669"/>
    <property type="project" value="TreeGrafter"/>
</dbReference>
<comment type="similarity">
    <text evidence="1">Belongs to the beclin family.</text>
</comment>
<dbReference type="GO" id="GO:0006995">
    <property type="term" value="P:cellular response to nitrogen starvation"/>
    <property type="evidence" value="ECO:0007669"/>
    <property type="project" value="TreeGrafter"/>
</dbReference>
<accession>A0A0D9SDE2</accession>
<evidence type="ECO:0000256" key="5">
    <source>
        <dbReference type="SAM" id="MobiDB-lite"/>
    </source>
</evidence>
<dbReference type="Ensembl" id="ENSCSAT00000019463.1">
    <property type="protein sequence ID" value="ENSCSAP00000018881.1"/>
    <property type="gene ID" value="ENSCSAG00000019373.1"/>
</dbReference>
<protein>
    <submittedName>
        <fullName evidence="8">Beclin 2</fullName>
    </submittedName>
</protein>
<dbReference type="GO" id="GO:0043548">
    <property type="term" value="F:phosphatidylinositol 3-kinase binding"/>
    <property type="evidence" value="ECO:0007669"/>
    <property type="project" value="TreeGrafter"/>
</dbReference>
<feature type="region of interest" description="Disordered" evidence="5">
    <location>
        <begin position="31"/>
        <end position="83"/>
    </location>
</feature>
<dbReference type="GO" id="GO:0030674">
    <property type="term" value="F:protein-macromolecule adaptor activity"/>
    <property type="evidence" value="ECO:0007669"/>
    <property type="project" value="TreeGrafter"/>
</dbReference>
<evidence type="ECO:0000313" key="8">
    <source>
        <dbReference type="Ensembl" id="ENSCSAP00000018881.1"/>
    </source>
</evidence>
<sequence length="440" mass="48648">LKAGVRPSAMSSIRFLCQRCHQALRLSCSSESGSLPAAAAPTSGQAEPGDTPEPGATTREVTGAEEPQDGASSRPLPGDGSVSKDQANVFTLLGELGAMQALSSIQKAAGDIFDIVSGQEDVDHPLCEECTDSLLEQLDIQLALTEAESQNYQRCLETGMLATSEDETAALRAELRDLELEEARLVQELEDVDRSSARAATDLEAAQAEAAELGQQERQYYRDYSALKWQQLELLDQLGNVENQLQYARVQMDRLKEINCFTATFEIWVEGSLGVINNFRLGRLPTVPVGWNEINAAWGQAALLLLALANTIGLQFQRYRLIPCGNHSYLKPLTDDPTELPLFCYGGQDVFLNNKFDRAMVAFLDCMQQFKEEAKKSELGLCLPYRIQVEKGLMEDAGGPGECYSIRTHLNTQELWTKALKFLLINLKRSLIWAASRYQK</sequence>